<dbReference type="Gene3D" id="3.40.525.10">
    <property type="entry name" value="CRAL-TRIO lipid binding domain"/>
    <property type="match status" value="1"/>
</dbReference>
<proteinExistence type="inferred from homology"/>
<keyword evidence="4" id="KW-0333">Golgi apparatus</keyword>
<dbReference type="Proteomes" id="UP001443914">
    <property type="component" value="Unassembled WGS sequence"/>
</dbReference>
<dbReference type="InterPro" id="IPR001251">
    <property type="entry name" value="CRAL-TRIO_dom"/>
</dbReference>
<accession>A0AAW1NH52</accession>
<evidence type="ECO:0000256" key="3">
    <source>
        <dbReference type="ARBA" id="ARBA00022927"/>
    </source>
</evidence>
<comment type="caution">
    <text evidence="7">The sequence shown here is derived from an EMBL/GenBank/DDBJ whole genome shotgun (WGS) entry which is preliminary data.</text>
</comment>
<evidence type="ECO:0000256" key="1">
    <source>
        <dbReference type="ARBA" id="ARBA00004202"/>
    </source>
</evidence>
<comment type="subcellular location">
    <subcellularLocation>
        <location evidence="1">Cell membrane</location>
        <topology evidence="1">Peripheral membrane protein</topology>
    </subcellularLocation>
    <subcellularLocation>
        <location evidence="2">Golgi apparatus membrane</location>
        <topology evidence="2">Peripheral membrane protein</topology>
    </subcellularLocation>
</comment>
<evidence type="ECO:0000256" key="4">
    <source>
        <dbReference type="ARBA" id="ARBA00023034"/>
    </source>
</evidence>
<organism evidence="7 8">
    <name type="scientific">Saponaria officinalis</name>
    <name type="common">Common soapwort</name>
    <name type="synonym">Lychnis saponaria</name>
    <dbReference type="NCBI Taxonomy" id="3572"/>
    <lineage>
        <taxon>Eukaryota</taxon>
        <taxon>Viridiplantae</taxon>
        <taxon>Streptophyta</taxon>
        <taxon>Embryophyta</taxon>
        <taxon>Tracheophyta</taxon>
        <taxon>Spermatophyta</taxon>
        <taxon>Magnoliopsida</taxon>
        <taxon>eudicotyledons</taxon>
        <taxon>Gunneridae</taxon>
        <taxon>Pentapetalae</taxon>
        <taxon>Caryophyllales</taxon>
        <taxon>Caryophyllaceae</taxon>
        <taxon>Caryophylleae</taxon>
        <taxon>Saponaria</taxon>
    </lineage>
</organism>
<evidence type="ECO:0000256" key="5">
    <source>
        <dbReference type="ARBA" id="ARBA00038020"/>
    </source>
</evidence>
<gene>
    <name evidence="7" type="ORF">RND81_01G145200</name>
</gene>
<keyword evidence="8" id="KW-1185">Reference proteome</keyword>
<evidence type="ECO:0000259" key="6">
    <source>
        <dbReference type="PROSITE" id="PS50191"/>
    </source>
</evidence>
<dbReference type="SUPFAM" id="SSF46938">
    <property type="entry name" value="CRAL/TRIO N-terminal domain"/>
    <property type="match status" value="1"/>
</dbReference>
<reference evidence="7 8" key="1">
    <citation type="submission" date="2024-03" db="EMBL/GenBank/DDBJ databases">
        <title>WGS assembly of Saponaria officinalis var. Norfolk2.</title>
        <authorList>
            <person name="Jenkins J."/>
            <person name="Shu S."/>
            <person name="Grimwood J."/>
            <person name="Barry K."/>
            <person name="Goodstein D."/>
            <person name="Schmutz J."/>
            <person name="Leebens-Mack J."/>
            <person name="Osbourn A."/>
        </authorList>
    </citation>
    <scope>NUCLEOTIDE SEQUENCE [LARGE SCALE GENOMIC DNA]</scope>
    <source>
        <strain evidence="8">cv. Norfolk2</strain>
        <strain evidence="7">JIC</strain>
        <tissue evidence="7">Leaf</tissue>
    </source>
</reference>
<protein>
    <recommendedName>
        <fullName evidence="6">CRAL-TRIO domain-containing protein</fullName>
    </recommendedName>
</protein>
<dbReference type="SMART" id="SM01100">
    <property type="entry name" value="CRAL_TRIO_N"/>
    <property type="match status" value="1"/>
</dbReference>
<dbReference type="Pfam" id="PF03765">
    <property type="entry name" value="CRAL_TRIO_N"/>
    <property type="match status" value="1"/>
</dbReference>
<dbReference type="InterPro" id="IPR036865">
    <property type="entry name" value="CRAL-TRIO_dom_sf"/>
</dbReference>
<dbReference type="Gene3D" id="1.10.8.20">
    <property type="entry name" value="N-terminal domain of phosphatidylinositol transfer protein sec14p"/>
    <property type="match status" value="1"/>
</dbReference>
<evidence type="ECO:0000256" key="2">
    <source>
        <dbReference type="ARBA" id="ARBA00004395"/>
    </source>
</evidence>
<dbReference type="EMBL" id="JBDFQZ010000001">
    <property type="protein sequence ID" value="KAK9757169.1"/>
    <property type="molecule type" value="Genomic_DNA"/>
</dbReference>
<sequence length="610" mass="69652">MPGEKLAEIMLAHEEDKLGRRSEIEVWEDEPVRRTRIRSLKKKAVNASTKIAHGLRKRGKRIADCKFAAIAVEDVRDEKEEEAVNVLRRILVERDLLPLHLDDYHTMLRFLKARKFDPDKTAHMWEEMVKWRKQNGVDTIIQDFYYDEYEDVQRFYPHGYHGVDKEGRPVYIERLGKVEPSKLMNVTTVERFLRYHVQGLEKAFAEKFPACSIAAKRHIDSTTAILDVQGVNWMNFGKVAHDLIMRMQKIDGENYPETLHQMFIINAGTGFKMVWSTVKSFLDPRTTSKIHVLGSKSLGKLIESVDPSQLPAFVGGTCSCPDGCLKYQKGPWNDPDIMNVVHAQETMFMRRTTSVSDYEDLKTKLLARKVLNSDMFSAMVYDVDVRQLANTAALRDDKVGAGESSSAGKLMEAVTEGGTVKEATLMNRALQGSPTPTPWTAISLVRYLLAGFIYKLFACLRIVFGKFCGPKPEKKELKEQRKPVTNLLIRQSDSASVAQTVPQKVDNNFLNPCWERLQRLEQLVTDLVNKPSIIPPDKEDTIHESLDRIKAIEYDLQKTRKALFATTSKQVELAESLEILEENRIYGPTTSYWRRNYRSASSASRSRNIG</sequence>
<dbReference type="CDD" id="cd00170">
    <property type="entry name" value="SEC14"/>
    <property type="match status" value="1"/>
</dbReference>
<dbReference type="GO" id="GO:0005886">
    <property type="term" value="C:plasma membrane"/>
    <property type="evidence" value="ECO:0007669"/>
    <property type="project" value="UniProtKB-SubCell"/>
</dbReference>
<dbReference type="EMBL" id="JBDFQZ010000001">
    <property type="protein sequence ID" value="KAK9757170.1"/>
    <property type="molecule type" value="Genomic_DNA"/>
</dbReference>
<keyword evidence="3" id="KW-0653">Protein transport</keyword>
<dbReference type="InterPro" id="IPR051026">
    <property type="entry name" value="PI/PC_transfer"/>
</dbReference>
<evidence type="ECO:0000313" key="8">
    <source>
        <dbReference type="Proteomes" id="UP001443914"/>
    </source>
</evidence>
<dbReference type="SUPFAM" id="SSF52087">
    <property type="entry name" value="CRAL/TRIO domain"/>
    <property type="match status" value="1"/>
</dbReference>
<name>A0AAW1NH52_SAPOF</name>
<dbReference type="AlphaFoldDB" id="A0AAW1NH52"/>
<dbReference type="Pfam" id="PF00650">
    <property type="entry name" value="CRAL_TRIO"/>
    <property type="match status" value="1"/>
</dbReference>
<dbReference type="GO" id="GO:0015031">
    <property type="term" value="P:protein transport"/>
    <property type="evidence" value="ECO:0007669"/>
    <property type="project" value="UniProtKB-KW"/>
</dbReference>
<dbReference type="PANTHER" id="PTHR45657">
    <property type="entry name" value="CRAL-TRIO DOMAIN-CONTAINING PROTEIN YKL091C-RELATED"/>
    <property type="match status" value="1"/>
</dbReference>
<keyword evidence="3" id="KW-0813">Transport</keyword>
<dbReference type="GO" id="GO:0000139">
    <property type="term" value="C:Golgi membrane"/>
    <property type="evidence" value="ECO:0007669"/>
    <property type="project" value="UniProtKB-SubCell"/>
</dbReference>
<evidence type="ECO:0000313" key="7">
    <source>
        <dbReference type="EMBL" id="KAK9757169.1"/>
    </source>
</evidence>
<dbReference type="SMART" id="SM00516">
    <property type="entry name" value="SEC14"/>
    <property type="match status" value="1"/>
</dbReference>
<dbReference type="InterPro" id="IPR036273">
    <property type="entry name" value="CRAL/TRIO_N_dom_sf"/>
</dbReference>
<dbReference type="PANTHER" id="PTHR45657:SF43">
    <property type="entry name" value="PHOSPHATIDYLINOSITOL_PHOSPHATIDYLCHOLINE TRANSFER PROTEIN SFH9"/>
    <property type="match status" value="1"/>
</dbReference>
<dbReference type="InterPro" id="IPR011074">
    <property type="entry name" value="CRAL/TRIO_N_dom"/>
</dbReference>
<dbReference type="PROSITE" id="PS50191">
    <property type="entry name" value="CRAL_TRIO"/>
    <property type="match status" value="1"/>
</dbReference>
<comment type="similarity">
    <text evidence="5">Belongs to the SFH family.</text>
</comment>
<feature type="domain" description="CRAL-TRIO" evidence="6">
    <location>
        <begin position="148"/>
        <end position="322"/>
    </location>
</feature>